<evidence type="ECO:0000313" key="8">
    <source>
        <dbReference type="EMBL" id="GGO80481.1"/>
    </source>
</evidence>
<feature type="domain" description="4Fe-4S ferredoxin-type" evidence="7">
    <location>
        <begin position="125"/>
        <end position="154"/>
    </location>
</feature>
<accession>A0A917ZCC5</accession>
<dbReference type="GO" id="GO:0051539">
    <property type="term" value="F:4 iron, 4 sulfur cluster binding"/>
    <property type="evidence" value="ECO:0007669"/>
    <property type="project" value="UniProtKB-UniRule"/>
</dbReference>
<feature type="binding site" evidence="6">
    <location>
        <position position="37"/>
    </location>
    <ligand>
        <name>[4Fe-4S] cluster</name>
        <dbReference type="ChEBI" id="CHEBI:49883"/>
        <label>1</label>
    </ligand>
</feature>
<dbReference type="Gene3D" id="3.30.70.20">
    <property type="match status" value="2"/>
</dbReference>
<dbReference type="PROSITE" id="PS00198">
    <property type="entry name" value="4FE4S_FER_1"/>
    <property type="match status" value="1"/>
</dbReference>
<evidence type="ECO:0000259" key="7">
    <source>
        <dbReference type="PROSITE" id="PS51379"/>
    </source>
</evidence>
<dbReference type="GO" id="GO:0046872">
    <property type="term" value="F:metal ion binding"/>
    <property type="evidence" value="ECO:0007669"/>
    <property type="project" value="UniProtKB-KW"/>
</dbReference>
<evidence type="ECO:0000256" key="4">
    <source>
        <dbReference type="ARBA" id="ARBA00023004"/>
    </source>
</evidence>
<name>A0A917ZCC5_9GAMM</name>
<feature type="binding site" evidence="6">
    <location>
        <position position="63"/>
    </location>
    <ligand>
        <name>[4Fe-4S] cluster</name>
        <dbReference type="ChEBI" id="CHEBI:49883"/>
        <label>2</label>
    </ligand>
</feature>
<proteinExistence type="inferred from homology"/>
<dbReference type="InterPro" id="IPR004496">
    <property type="entry name" value="NapF"/>
</dbReference>
<keyword evidence="5 6" id="KW-0411">Iron-sulfur</keyword>
<feature type="binding site" evidence="6">
    <location>
        <position position="41"/>
    </location>
    <ligand>
        <name>[4Fe-4S] cluster</name>
        <dbReference type="ChEBI" id="CHEBI:49883"/>
        <label>1</label>
    </ligand>
</feature>
<dbReference type="EMBL" id="BMLT01000004">
    <property type="protein sequence ID" value="GGO80481.1"/>
    <property type="molecule type" value="Genomic_DNA"/>
</dbReference>
<dbReference type="InterPro" id="IPR017896">
    <property type="entry name" value="4Fe4S_Fe-S-bd"/>
</dbReference>
<dbReference type="PANTHER" id="PTHR24960:SF46">
    <property type="entry name" value="FERREDOXIN-TYPE PROTEIN NAPF"/>
    <property type="match status" value="1"/>
</dbReference>
<dbReference type="CDD" id="cd10564">
    <property type="entry name" value="NapF_like"/>
    <property type="match status" value="1"/>
</dbReference>
<evidence type="ECO:0000256" key="1">
    <source>
        <dbReference type="ARBA" id="ARBA00022485"/>
    </source>
</evidence>
<keyword evidence="6" id="KW-0963">Cytoplasm</keyword>
<dbReference type="Proteomes" id="UP000599578">
    <property type="component" value="Unassembled WGS sequence"/>
</dbReference>
<feature type="binding site" evidence="6">
    <location>
        <position position="144"/>
    </location>
    <ligand>
        <name>[4Fe-4S] cluster</name>
        <dbReference type="ChEBI" id="CHEBI:49883"/>
        <label>3</label>
    </ligand>
</feature>
<comment type="subcellular location">
    <subcellularLocation>
        <location evidence="6">Cytoplasm</location>
    </subcellularLocation>
</comment>
<feature type="binding site" evidence="6">
    <location>
        <position position="134"/>
    </location>
    <ligand>
        <name>[4Fe-4S] cluster</name>
        <dbReference type="ChEBI" id="CHEBI:49883"/>
        <label>3</label>
    </ligand>
</feature>
<keyword evidence="9" id="KW-1185">Reference proteome</keyword>
<protein>
    <recommendedName>
        <fullName evidence="6">Ferredoxin-type protein NapF</fullName>
    </recommendedName>
</protein>
<feature type="domain" description="4Fe-4S ferredoxin-type" evidence="7">
    <location>
        <begin position="20"/>
        <end position="51"/>
    </location>
</feature>
<comment type="similarity">
    <text evidence="6">Belongs to the NapF family.</text>
</comment>
<dbReference type="NCBIfam" id="TIGR00402">
    <property type="entry name" value="napF"/>
    <property type="match status" value="1"/>
</dbReference>
<feature type="domain" description="4Fe-4S ferredoxin-type" evidence="7">
    <location>
        <begin position="52"/>
        <end position="83"/>
    </location>
</feature>
<evidence type="ECO:0000256" key="3">
    <source>
        <dbReference type="ARBA" id="ARBA00022737"/>
    </source>
</evidence>
<feature type="binding site" evidence="6">
    <location>
        <position position="69"/>
    </location>
    <ligand>
        <name>[4Fe-4S] cluster</name>
        <dbReference type="ChEBI" id="CHEBI:49883"/>
        <label>2</label>
    </ligand>
</feature>
<comment type="cofactor">
    <cofactor evidence="6">
        <name>[4Fe-4S] cluster</name>
        <dbReference type="ChEBI" id="CHEBI:49883"/>
    </cofactor>
</comment>
<dbReference type="HAMAP" id="MF_02201">
    <property type="entry name" value="NapF"/>
    <property type="match status" value="1"/>
</dbReference>
<feature type="binding site" evidence="6">
    <location>
        <position position="137"/>
    </location>
    <ligand>
        <name>[4Fe-4S] cluster</name>
        <dbReference type="ChEBI" id="CHEBI:49883"/>
        <label>3</label>
    </ligand>
</feature>
<dbReference type="InterPro" id="IPR050157">
    <property type="entry name" value="PSI_iron-sulfur_center"/>
</dbReference>
<keyword evidence="4 6" id="KW-0408">Iron</keyword>
<dbReference type="InterPro" id="IPR017900">
    <property type="entry name" value="4Fe4S_Fe_S_CS"/>
</dbReference>
<evidence type="ECO:0000313" key="9">
    <source>
        <dbReference type="Proteomes" id="UP000599578"/>
    </source>
</evidence>
<evidence type="ECO:0000256" key="6">
    <source>
        <dbReference type="HAMAP-Rule" id="MF_02201"/>
    </source>
</evidence>
<feature type="binding site" evidence="6">
    <location>
        <position position="66"/>
    </location>
    <ligand>
        <name>[4Fe-4S] cluster</name>
        <dbReference type="ChEBI" id="CHEBI:49883"/>
        <label>2</label>
    </ligand>
</feature>
<feature type="binding site" evidence="6">
    <location>
        <position position="140"/>
    </location>
    <ligand>
        <name>[4Fe-4S] cluster</name>
        <dbReference type="ChEBI" id="CHEBI:49883"/>
        <label>3</label>
    </ligand>
</feature>
<sequence length="156" mass="16706">MLSRRAFLRGQTQNHNPMAPPWSGDDFTDLCTRCDACIEACPEGVLLRGDGGFPWLDFSHAGCSLCGDCARVCPQPVFDLSRPALDRVARIGDQCLAQAEIHCRSCEDGCEARAIRFSLQRGAPPLPDIDEDACTGCGGCLPACANGALTLEPRHG</sequence>
<reference evidence="8 9" key="1">
    <citation type="journal article" date="2014" name="Int. J. Syst. Evol. Microbiol.">
        <title>Complete genome sequence of Corynebacterium casei LMG S-19264T (=DSM 44701T), isolated from a smear-ripened cheese.</title>
        <authorList>
            <consortium name="US DOE Joint Genome Institute (JGI-PGF)"/>
            <person name="Walter F."/>
            <person name="Albersmeier A."/>
            <person name="Kalinowski J."/>
            <person name="Ruckert C."/>
        </authorList>
    </citation>
    <scope>NUCLEOTIDE SEQUENCE [LARGE SCALE GENOMIC DNA]</scope>
    <source>
        <strain evidence="8 9">CGMCC 1.7286</strain>
    </source>
</reference>
<feature type="binding site" evidence="6">
    <location>
        <position position="34"/>
    </location>
    <ligand>
        <name>[4Fe-4S] cluster</name>
        <dbReference type="ChEBI" id="CHEBI:49883"/>
        <label>1</label>
    </ligand>
</feature>
<feature type="binding site" evidence="6">
    <location>
        <position position="73"/>
    </location>
    <ligand>
        <name>[4Fe-4S] cluster</name>
        <dbReference type="ChEBI" id="CHEBI:49883"/>
        <label>2</label>
    </ligand>
</feature>
<feature type="binding site" evidence="6">
    <location>
        <position position="31"/>
    </location>
    <ligand>
        <name>[4Fe-4S] cluster</name>
        <dbReference type="ChEBI" id="CHEBI:49883"/>
        <label>1</label>
    </ligand>
</feature>
<organism evidence="8 9">
    <name type="scientific">Marinobacterium nitratireducens</name>
    <dbReference type="NCBI Taxonomy" id="518897"/>
    <lineage>
        <taxon>Bacteria</taxon>
        <taxon>Pseudomonadati</taxon>
        <taxon>Pseudomonadota</taxon>
        <taxon>Gammaproteobacteria</taxon>
        <taxon>Oceanospirillales</taxon>
        <taxon>Oceanospirillaceae</taxon>
        <taxon>Marinobacterium</taxon>
    </lineage>
</organism>
<keyword evidence="1 6" id="KW-0004">4Fe-4S</keyword>
<comment type="function">
    <text evidence="6">Could be involved in the maturation of NapA, the catalytic subunit of the periplasmic nitrate reductase, before its export into the periplasm.</text>
</comment>
<evidence type="ECO:0000256" key="2">
    <source>
        <dbReference type="ARBA" id="ARBA00022723"/>
    </source>
</evidence>
<evidence type="ECO:0000256" key="5">
    <source>
        <dbReference type="ARBA" id="ARBA00023014"/>
    </source>
</evidence>
<dbReference type="Pfam" id="PF12838">
    <property type="entry name" value="Fer4_7"/>
    <property type="match status" value="2"/>
</dbReference>
<dbReference type="AlphaFoldDB" id="A0A917ZCC5"/>
<dbReference type="RefSeq" id="WP_188860182.1">
    <property type="nucleotide sequence ID" value="NZ_BMLT01000004.1"/>
</dbReference>
<comment type="caution">
    <text evidence="8">The sequence shown here is derived from an EMBL/GenBank/DDBJ whole genome shotgun (WGS) entry which is preliminary data.</text>
</comment>
<dbReference type="PROSITE" id="PS51379">
    <property type="entry name" value="4FE4S_FER_2"/>
    <property type="match status" value="3"/>
</dbReference>
<comment type="subunit">
    <text evidence="6">Interacts with the cytoplasmic NapA precursor.</text>
</comment>
<dbReference type="SUPFAM" id="SSF54862">
    <property type="entry name" value="4Fe-4S ferredoxins"/>
    <property type="match status" value="1"/>
</dbReference>
<dbReference type="PANTHER" id="PTHR24960">
    <property type="entry name" value="PHOTOSYSTEM I IRON-SULFUR CENTER-RELATED"/>
    <property type="match status" value="1"/>
</dbReference>
<keyword evidence="3 6" id="KW-0677">Repeat</keyword>
<keyword evidence="2 6" id="KW-0479">Metal-binding</keyword>
<gene>
    <name evidence="6 8" type="primary">napF</name>
    <name evidence="8" type="ORF">GCM10011348_17240</name>
</gene>
<dbReference type="GO" id="GO:0005737">
    <property type="term" value="C:cytoplasm"/>
    <property type="evidence" value="ECO:0007669"/>
    <property type="project" value="UniProtKB-SubCell"/>
</dbReference>